<dbReference type="Gene3D" id="1.20.1260.10">
    <property type="match status" value="2"/>
</dbReference>
<name>A0ABV5WHG8_9BACI</name>
<gene>
    <name evidence="1" type="ORF">ACFFMS_14830</name>
</gene>
<organism evidence="1 2">
    <name type="scientific">Ectobacillus funiculus</name>
    <dbReference type="NCBI Taxonomy" id="137993"/>
    <lineage>
        <taxon>Bacteria</taxon>
        <taxon>Bacillati</taxon>
        <taxon>Bacillota</taxon>
        <taxon>Bacilli</taxon>
        <taxon>Bacillales</taxon>
        <taxon>Bacillaceae</taxon>
        <taxon>Ectobacillus</taxon>
    </lineage>
</organism>
<evidence type="ECO:0000313" key="1">
    <source>
        <dbReference type="EMBL" id="MFB9759683.1"/>
    </source>
</evidence>
<proteinExistence type="predicted"/>
<dbReference type="Pfam" id="PF11553">
    <property type="entry name" value="DUF3231"/>
    <property type="match status" value="2"/>
</dbReference>
<dbReference type="EMBL" id="JBHMAF010000086">
    <property type="protein sequence ID" value="MFB9759683.1"/>
    <property type="molecule type" value="Genomic_DNA"/>
</dbReference>
<dbReference type="RefSeq" id="WP_379950081.1">
    <property type="nucleotide sequence ID" value="NZ_JBHMAF010000086.1"/>
</dbReference>
<protein>
    <submittedName>
        <fullName evidence="1">DUF3231 family protein</fullName>
    </submittedName>
</protein>
<comment type="caution">
    <text evidence="1">The sequence shown here is derived from an EMBL/GenBank/DDBJ whole genome shotgun (WGS) entry which is preliminary data.</text>
</comment>
<accession>A0ABV5WHG8</accession>
<dbReference type="Proteomes" id="UP001589609">
    <property type="component" value="Unassembled WGS sequence"/>
</dbReference>
<reference evidence="1 2" key="1">
    <citation type="submission" date="2024-09" db="EMBL/GenBank/DDBJ databases">
        <authorList>
            <person name="Sun Q."/>
            <person name="Mori K."/>
        </authorList>
    </citation>
    <scope>NUCLEOTIDE SEQUENCE [LARGE SCALE GENOMIC DNA]</scope>
    <source>
        <strain evidence="1 2">JCM 11201</strain>
    </source>
</reference>
<dbReference type="InterPro" id="IPR012347">
    <property type="entry name" value="Ferritin-like"/>
</dbReference>
<keyword evidence="2" id="KW-1185">Reference proteome</keyword>
<sequence length="339" mass="38137">MGGYRTTTSSQVPITSSELANLWMTYQEKTMIIRMLEHFIEHADDEAKQLLQLHCDRAVLSVEAITSILQQEGTVIPMGFTEGDVHKGVPKLYDYMYDIMYLHLMTKVEMSLYALFTGMTYRKDIEDFFIGLTAESQAMNSQSTQFLLKKGVLIRPPFVSMPTEVRFVRDKEYMGGLNLFNEKRSLNTVEVSLIHHAIETNLVGMQLMIGFAQVATNEDVKKYLVKGMKLSEKIEMDLGEFLRQSFIEPPATHAGKATASKTAPFSDKLMMYNTSLLASFGLGSNALGGAFSLRSDLPAKMAFIGKDIFAFAQEGGKIMIKNGWMEEPPQVEDRNQLTK</sequence>
<dbReference type="InterPro" id="IPR021617">
    <property type="entry name" value="DUF3231"/>
</dbReference>
<evidence type="ECO:0000313" key="2">
    <source>
        <dbReference type="Proteomes" id="UP001589609"/>
    </source>
</evidence>